<keyword evidence="3" id="KW-1185">Reference proteome</keyword>
<keyword evidence="1" id="KW-0472">Membrane</keyword>
<sequence length="70" mass="8220">MCCTTAIKNAGFITLLNMMILPFFLKQITCILKSFALFHYSVWIIGKWWNEIYVSTYGGMKWNEIICFVL</sequence>
<accession>A0AAN9HXE4</accession>
<gene>
    <name evidence="2" type="ORF">RIF29_34457</name>
</gene>
<feature type="transmembrane region" description="Helical" evidence="1">
    <location>
        <begin position="6"/>
        <end position="25"/>
    </location>
</feature>
<reference evidence="2 3" key="1">
    <citation type="submission" date="2024-01" db="EMBL/GenBank/DDBJ databases">
        <title>The genomes of 5 underutilized Papilionoideae crops provide insights into root nodulation and disease resistanc.</title>
        <authorList>
            <person name="Yuan L."/>
        </authorList>
    </citation>
    <scope>NUCLEOTIDE SEQUENCE [LARGE SCALE GENOMIC DNA]</scope>
    <source>
        <strain evidence="2">ZHUSHIDOU_FW_LH</strain>
        <tissue evidence="2">Leaf</tissue>
    </source>
</reference>
<evidence type="ECO:0000313" key="2">
    <source>
        <dbReference type="EMBL" id="KAK7251349.1"/>
    </source>
</evidence>
<evidence type="ECO:0000256" key="1">
    <source>
        <dbReference type="SAM" id="Phobius"/>
    </source>
</evidence>
<comment type="caution">
    <text evidence="2">The sequence shown here is derived from an EMBL/GenBank/DDBJ whole genome shotgun (WGS) entry which is preliminary data.</text>
</comment>
<organism evidence="2 3">
    <name type="scientific">Crotalaria pallida</name>
    <name type="common">Smooth rattlebox</name>
    <name type="synonym">Crotalaria striata</name>
    <dbReference type="NCBI Taxonomy" id="3830"/>
    <lineage>
        <taxon>Eukaryota</taxon>
        <taxon>Viridiplantae</taxon>
        <taxon>Streptophyta</taxon>
        <taxon>Embryophyta</taxon>
        <taxon>Tracheophyta</taxon>
        <taxon>Spermatophyta</taxon>
        <taxon>Magnoliopsida</taxon>
        <taxon>eudicotyledons</taxon>
        <taxon>Gunneridae</taxon>
        <taxon>Pentapetalae</taxon>
        <taxon>rosids</taxon>
        <taxon>fabids</taxon>
        <taxon>Fabales</taxon>
        <taxon>Fabaceae</taxon>
        <taxon>Papilionoideae</taxon>
        <taxon>50 kb inversion clade</taxon>
        <taxon>genistoids sensu lato</taxon>
        <taxon>core genistoids</taxon>
        <taxon>Crotalarieae</taxon>
        <taxon>Crotalaria</taxon>
    </lineage>
</organism>
<name>A0AAN9HXE4_CROPI</name>
<keyword evidence="1" id="KW-0812">Transmembrane</keyword>
<dbReference type="Proteomes" id="UP001372338">
    <property type="component" value="Unassembled WGS sequence"/>
</dbReference>
<proteinExistence type="predicted"/>
<evidence type="ECO:0000313" key="3">
    <source>
        <dbReference type="Proteomes" id="UP001372338"/>
    </source>
</evidence>
<dbReference type="AlphaFoldDB" id="A0AAN9HXE4"/>
<protein>
    <submittedName>
        <fullName evidence="2">Uncharacterized protein</fullName>
    </submittedName>
</protein>
<dbReference type="EMBL" id="JAYWIO010000007">
    <property type="protein sequence ID" value="KAK7251349.1"/>
    <property type="molecule type" value="Genomic_DNA"/>
</dbReference>
<keyword evidence="1" id="KW-1133">Transmembrane helix</keyword>